<evidence type="ECO:0000313" key="2">
    <source>
        <dbReference type="Proteomes" id="UP001058533"/>
    </source>
</evidence>
<protein>
    <submittedName>
        <fullName evidence="1">Uncharacterized protein</fullName>
    </submittedName>
</protein>
<evidence type="ECO:0000313" key="1">
    <source>
        <dbReference type="EMBL" id="UUL81960.1"/>
    </source>
</evidence>
<reference evidence="1" key="1">
    <citation type="submission" date="2022-07" db="EMBL/GenBank/DDBJ databases">
        <title>Sphingomonas sp. nov., a novel bacterium isolated from the north slope of the Mount Everest.</title>
        <authorList>
            <person name="Cui X."/>
            <person name="Liu Y."/>
        </authorList>
    </citation>
    <scope>NUCLEOTIDE SEQUENCE</scope>
    <source>
        <strain evidence="1">S5-59</strain>
    </source>
</reference>
<sequence>MLKFLRAGYFRHFLSGFAIGAIGLVAVQTAQPENPPMYSASAVTDSVG</sequence>
<dbReference type="RefSeq" id="WP_256505714.1">
    <property type="nucleotide sequence ID" value="NZ_CP101740.1"/>
</dbReference>
<dbReference type="EMBL" id="CP101740">
    <property type="protein sequence ID" value="UUL81960.1"/>
    <property type="molecule type" value="Genomic_DNA"/>
</dbReference>
<gene>
    <name evidence="1" type="ORF">NMP03_12290</name>
</gene>
<name>A0ABY5L882_9SPHN</name>
<dbReference type="Proteomes" id="UP001058533">
    <property type="component" value="Chromosome"/>
</dbReference>
<organism evidence="1 2">
    <name type="scientific">Sphingomonas qomolangmaensis</name>
    <dbReference type="NCBI Taxonomy" id="2918765"/>
    <lineage>
        <taxon>Bacteria</taxon>
        <taxon>Pseudomonadati</taxon>
        <taxon>Pseudomonadota</taxon>
        <taxon>Alphaproteobacteria</taxon>
        <taxon>Sphingomonadales</taxon>
        <taxon>Sphingomonadaceae</taxon>
        <taxon>Sphingomonas</taxon>
    </lineage>
</organism>
<keyword evidence="2" id="KW-1185">Reference proteome</keyword>
<proteinExistence type="predicted"/>
<accession>A0ABY5L882</accession>